<organism evidence="2 3">
    <name type="scientific">Microbacterium proteolyticum</name>
    <dbReference type="NCBI Taxonomy" id="1572644"/>
    <lineage>
        <taxon>Bacteria</taxon>
        <taxon>Bacillati</taxon>
        <taxon>Actinomycetota</taxon>
        <taxon>Actinomycetes</taxon>
        <taxon>Micrococcales</taxon>
        <taxon>Microbacteriaceae</taxon>
        <taxon>Microbacterium</taxon>
    </lineage>
</organism>
<name>A0A7W5CHE2_9MICO</name>
<dbReference type="RefSeq" id="WP_183419100.1">
    <property type="nucleotide sequence ID" value="NZ_JACHXY010000001.1"/>
</dbReference>
<dbReference type="EMBL" id="JACHXY010000001">
    <property type="protein sequence ID" value="MBB3157728.1"/>
    <property type="molecule type" value="Genomic_DNA"/>
</dbReference>
<dbReference type="Proteomes" id="UP000543579">
    <property type="component" value="Unassembled WGS sequence"/>
</dbReference>
<accession>A0A7W5CHE2</accession>
<feature type="compositionally biased region" description="Polar residues" evidence="1">
    <location>
        <begin position="445"/>
        <end position="454"/>
    </location>
</feature>
<protein>
    <submittedName>
        <fullName evidence="2">Uncharacterized protein</fullName>
    </submittedName>
</protein>
<comment type="caution">
    <text evidence="2">The sequence shown here is derived from an EMBL/GenBank/DDBJ whole genome shotgun (WGS) entry which is preliminary data.</text>
</comment>
<evidence type="ECO:0000313" key="3">
    <source>
        <dbReference type="Proteomes" id="UP000543579"/>
    </source>
</evidence>
<proteinExistence type="predicted"/>
<evidence type="ECO:0000313" key="2">
    <source>
        <dbReference type="EMBL" id="MBB3157728.1"/>
    </source>
</evidence>
<gene>
    <name evidence="2" type="ORF">FHS07_001412</name>
</gene>
<feature type="region of interest" description="Disordered" evidence="1">
    <location>
        <begin position="420"/>
        <end position="454"/>
    </location>
</feature>
<sequence>MSDLRNLGYDDLLNCFMVGPLVGLTPERTLSALEDVLRSPRGATLLRVRTRGRRWRRVDRHAALAAADRAVERVDPVLDRSALATLVLERQFRPGELPVRLFVAGGMLAMEFPHSLFDGTGATGIVNLVLEKLGAPGADTAAALPWAKKPLRTVMKKFGLQGVTGIRSARETFRALNAQTETGYQLPRTLTKAESIERTRMVSMMLPADVVRTIATTPERAEDGRRPARPPLSVKSASLVLRCLRDSLRQETDFRVVVPVDARRWVAKEFAVEGNFAPSLPMGRLLVDDWSATALSERISAASKSGTPVAWLLATTLSTLKNAVRHPGAARRSRGATPRVPLEIHVSLTTTEVSVAETLMPRVDNDTLVGGMAAHLRLPLGVWAEIAPVRDCLHVIIRDETGLFDLEGFEDRLRGMIAPVSEESHGPVPRVDHSPRGVRHVGSPVRSTVRSLKG</sequence>
<dbReference type="AlphaFoldDB" id="A0A7W5CHE2"/>
<evidence type="ECO:0000256" key="1">
    <source>
        <dbReference type="SAM" id="MobiDB-lite"/>
    </source>
</evidence>
<reference evidence="2 3" key="1">
    <citation type="submission" date="2020-08" db="EMBL/GenBank/DDBJ databases">
        <title>Genomic Encyclopedia of Type Strains, Phase III (KMG-III): the genomes of soil and plant-associated and newly described type strains.</title>
        <authorList>
            <person name="Whitman W."/>
        </authorList>
    </citation>
    <scope>NUCLEOTIDE SEQUENCE [LARGE SCALE GENOMIC DNA]</scope>
    <source>
        <strain evidence="2 3">CECT 8356</strain>
    </source>
</reference>
<feature type="compositionally biased region" description="Basic and acidic residues" evidence="1">
    <location>
        <begin position="422"/>
        <end position="435"/>
    </location>
</feature>